<evidence type="ECO:0000256" key="1">
    <source>
        <dbReference type="SAM" id="MobiDB-lite"/>
    </source>
</evidence>
<dbReference type="PROSITE" id="PS50883">
    <property type="entry name" value="EAL"/>
    <property type="match status" value="1"/>
</dbReference>
<feature type="region of interest" description="Disordered" evidence="1">
    <location>
        <begin position="181"/>
        <end position="205"/>
    </location>
</feature>
<dbReference type="InterPro" id="IPR001633">
    <property type="entry name" value="EAL_dom"/>
</dbReference>
<comment type="caution">
    <text evidence="3">The sequence shown here is derived from an EMBL/GenBank/DDBJ whole genome shotgun (WGS) entry which is preliminary data.</text>
</comment>
<evidence type="ECO:0000259" key="2">
    <source>
        <dbReference type="PROSITE" id="PS50883"/>
    </source>
</evidence>
<name>A0A7W6HA43_9HYPH</name>
<dbReference type="PANTHER" id="PTHR33121:SF79">
    <property type="entry name" value="CYCLIC DI-GMP PHOSPHODIESTERASE PDED-RELATED"/>
    <property type="match status" value="1"/>
</dbReference>
<feature type="domain" description="EAL" evidence="2">
    <location>
        <begin position="1"/>
        <end position="170"/>
    </location>
</feature>
<dbReference type="EMBL" id="JACIEM010000001">
    <property type="protein sequence ID" value="MBB4001153.1"/>
    <property type="molecule type" value="Genomic_DNA"/>
</dbReference>
<sequence length="205" mass="22658">MLDGAAISVNVSAYQLRNRNFVETTLAILEEVGFPPTRLELELTESILIEDRDRALSVLRALKRHGIKVALDDFGTGYSSLSYLRAFPFDSIKIDQSFIRNLSIDDSSLAIADAVIELGRALDLNIVAEGVETEEQLAILAGRRCDEIQGYLFARPLPAAEAMRQIPADIAAQIARTALRPQGGGSRRYEGRERRSAARRARELS</sequence>
<dbReference type="PANTHER" id="PTHR33121">
    <property type="entry name" value="CYCLIC DI-GMP PHOSPHODIESTERASE PDEF"/>
    <property type="match status" value="1"/>
</dbReference>
<dbReference type="Proteomes" id="UP000588647">
    <property type="component" value="Unassembled WGS sequence"/>
</dbReference>
<dbReference type="Gene3D" id="3.20.20.450">
    <property type="entry name" value="EAL domain"/>
    <property type="match status" value="1"/>
</dbReference>
<accession>A0A7W6HA43</accession>
<proteinExistence type="predicted"/>
<dbReference type="SUPFAM" id="SSF141868">
    <property type="entry name" value="EAL domain-like"/>
    <property type="match status" value="1"/>
</dbReference>
<organism evidence="3 4">
    <name type="scientific">Aurantimonas endophytica</name>
    <dbReference type="NCBI Taxonomy" id="1522175"/>
    <lineage>
        <taxon>Bacteria</taxon>
        <taxon>Pseudomonadati</taxon>
        <taxon>Pseudomonadota</taxon>
        <taxon>Alphaproteobacteria</taxon>
        <taxon>Hyphomicrobiales</taxon>
        <taxon>Aurantimonadaceae</taxon>
        <taxon>Aurantimonas</taxon>
    </lineage>
</organism>
<dbReference type="AlphaFoldDB" id="A0A7W6HA43"/>
<dbReference type="CDD" id="cd01948">
    <property type="entry name" value="EAL"/>
    <property type="match status" value="1"/>
</dbReference>
<protein>
    <submittedName>
        <fullName evidence="3">EAL domain-containing protein (Putative c-di-GMP-specific phosphodiesterase class I)</fullName>
    </submittedName>
</protein>
<dbReference type="SMART" id="SM00052">
    <property type="entry name" value="EAL"/>
    <property type="match status" value="1"/>
</dbReference>
<dbReference type="GO" id="GO:0071111">
    <property type="term" value="F:cyclic-guanylate-specific phosphodiesterase activity"/>
    <property type="evidence" value="ECO:0007669"/>
    <property type="project" value="InterPro"/>
</dbReference>
<feature type="compositionally biased region" description="Basic and acidic residues" evidence="1">
    <location>
        <begin position="187"/>
        <end position="205"/>
    </location>
</feature>
<dbReference type="InterPro" id="IPR035919">
    <property type="entry name" value="EAL_sf"/>
</dbReference>
<reference evidence="3 4" key="1">
    <citation type="submission" date="2020-08" db="EMBL/GenBank/DDBJ databases">
        <title>Genomic Encyclopedia of Type Strains, Phase IV (KMG-IV): sequencing the most valuable type-strain genomes for metagenomic binning, comparative biology and taxonomic classification.</title>
        <authorList>
            <person name="Goeker M."/>
        </authorList>
    </citation>
    <scope>NUCLEOTIDE SEQUENCE [LARGE SCALE GENOMIC DNA]</scope>
    <source>
        <strain evidence="3 4">DSM 103570</strain>
    </source>
</reference>
<dbReference type="InterPro" id="IPR050706">
    <property type="entry name" value="Cyclic-di-GMP_PDE-like"/>
</dbReference>
<evidence type="ECO:0000313" key="3">
    <source>
        <dbReference type="EMBL" id="MBB4001153.1"/>
    </source>
</evidence>
<dbReference type="Pfam" id="PF00563">
    <property type="entry name" value="EAL"/>
    <property type="match status" value="1"/>
</dbReference>
<keyword evidence="4" id="KW-1185">Reference proteome</keyword>
<gene>
    <name evidence="3" type="ORF">GGR03_000200</name>
</gene>
<evidence type="ECO:0000313" key="4">
    <source>
        <dbReference type="Proteomes" id="UP000588647"/>
    </source>
</evidence>